<sequence>MDKDLRSLSGWWRGQWQGRGRGRGFGGRGGGRGGHAPFSPSLEVAPEDLPPVERTWGHDGFEEMKRKEEERQAHQEGPAGRGRGGFRGGRGGFAGRGRGTFKQHPAPPPHGAVLSPTSRRLRPPFAKKPERPFSQESAASLFFEPKNKNTIRVKVPGKEVQVVKGTKQARDTKSSSEEAAATQAPARELQYVVRLPARSVEQPKVSLPQAPAAAPAKAPAPELASISEVAQTPTPAPAPVPVPAPISTTASDDTCSSQPSPAVISQLEQLSLEPAFSDPNRQAKTAEAVLRNPGQDGNSEGLEGVANDPRSSLPPLQTVFTPPPPPISQPSPVYGSPYSFPPSLPPGIALNHHGMPYEMATGRPVYLQAPPPPPPMYNPRPIMHSHHPSLSYGHVPHPTVTSPDFLAQPPSHTPPMNGFIDPSTGAPIFSFPRASARLEIRAPDDPHRSPPSNGKAAANRGPSKLRTTAMAFEPSRSSQGDGERYYPSISTTPSDGSGLPPSYETVNGSLPEEPAEQQQQQQQQPAMGPMMPYNPYQQQYYYPDAYGYNPYMDMPPQHAGQYDGYNVDQSQQQTVYY</sequence>
<dbReference type="AlphaFoldDB" id="A0A8H5C0Z1"/>
<feature type="compositionally biased region" description="Low complexity" evidence="1">
    <location>
        <begin position="516"/>
        <end position="531"/>
    </location>
</feature>
<protein>
    <submittedName>
        <fullName evidence="2">Uncharacterized protein</fullName>
    </submittedName>
</protein>
<feature type="region of interest" description="Disordered" evidence="1">
    <location>
        <begin position="160"/>
        <end position="185"/>
    </location>
</feature>
<gene>
    <name evidence="2" type="ORF">D9611_002717</name>
</gene>
<feature type="compositionally biased region" description="Pro residues" evidence="1">
    <location>
        <begin position="234"/>
        <end position="244"/>
    </location>
</feature>
<proteinExistence type="predicted"/>
<organism evidence="2 3">
    <name type="scientific">Ephemerocybe angulata</name>
    <dbReference type="NCBI Taxonomy" id="980116"/>
    <lineage>
        <taxon>Eukaryota</taxon>
        <taxon>Fungi</taxon>
        <taxon>Dikarya</taxon>
        <taxon>Basidiomycota</taxon>
        <taxon>Agaricomycotina</taxon>
        <taxon>Agaricomycetes</taxon>
        <taxon>Agaricomycetidae</taxon>
        <taxon>Agaricales</taxon>
        <taxon>Agaricineae</taxon>
        <taxon>Psathyrellaceae</taxon>
        <taxon>Ephemerocybe</taxon>
    </lineage>
</organism>
<keyword evidence="3" id="KW-1185">Reference proteome</keyword>
<feature type="region of interest" description="Disordered" evidence="1">
    <location>
        <begin position="202"/>
        <end position="260"/>
    </location>
</feature>
<feature type="region of interest" description="Disordered" evidence="1">
    <location>
        <begin position="273"/>
        <end position="312"/>
    </location>
</feature>
<feature type="region of interest" description="Disordered" evidence="1">
    <location>
        <begin position="1"/>
        <end position="141"/>
    </location>
</feature>
<evidence type="ECO:0000313" key="3">
    <source>
        <dbReference type="Proteomes" id="UP000541558"/>
    </source>
</evidence>
<reference evidence="2 3" key="1">
    <citation type="journal article" date="2020" name="ISME J.">
        <title>Uncovering the hidden diversity of litter-decomposition mechanisms in mushroom-forming fungi.</title>
        <authorList>
            <person name="Floudas D."/>
            <person name="Bentzer J."/>
            <person name="Ahren D."/>
            <person name="Johansson T."/>
            <person name="Persson P."/>
            <person name="Tunlid A."/>
        </authorList>
    </citation>
    <scope>NUCLEOTIDE SEQUENCE [LARGE SCALE GENOMIC DNA]</scope>
    <source>
        <strain evidence="2 3">CBS 175.51</strain>
    </source>
</reference>
<feature type="region of interest" description="Disordered" evidence="1">
    <location>
        <begin position="442"/>
        <end position="531"/>
    </location>
</feature>
<feature type="compositionally biased region" description="Gly residues" evidence="1">
    <location>
        <begin position="79"/>
        <end position="98"/>
    </location>
</feature>
<evidence type="ECO:0000313" key="2">
    <source>
        <dbReference type="EMBL" id="KAF5333155.1"/>
    </source>
</evidence>
<feature type="compositionally biased region" description="Polar residues" evidence="1">
    <location>
        <begin position="251"/>
        <end position="260"/>
    </location>
</feature>
<dbReference type="EMBL" id="JAACJK010000109">
    <property type="protein sequence ID" value="KAF5333155.1"/>
    <property type="molecule type" value="Genomic_DNA"/>
</dbReference>
<dbReference type="Proteomes" id="UP000541558">
    <property type="component" value="Unassembled WGS sequence"/>
</dbReference>
<name>A0A8H5C0Z1_9AGAR</name>
<comment type="caution">
    <text evidence="2">The sequence shown here is derived from an EMBL/GenBank/DDBJ whole genome shotgun (WGS) entry which is preliminary data.</text>
</comment>
<accession>A0A8H5C0Z1</accession>
<dbReference type="OrthoDB" id="3361414at2759"/>
<evidence type="ECO:0000256" key="1">
    <source>
        <dbReference type="SAM" id="MobiDB-lite"/>
    </source>
</evidence>
<feature type="compositionally biased region" description="Gly residues" evidence="1">
    <location>
        <begin position="17"/>
        <end position="34"/>
    </location>
</feature>
<feature type="compositionally biased region" description="Basic and acidic residues" evidence="1">
    <location>
        <begin position="55"/>
        <end position="74"/>
    </location>
</feature>
<feature type="region of interest" description="Disordered" evidence="1">
    <location>
        <begin position="388"/>
        <end position="428"/>
    </location>
</feature>
<feature type="compositionally biased region" description="Low complexity" evidence="1">
    <location>
        <begin position="208"/>
        <end position="221"/>
    </location>
</feature>